<dbReference type="EMBL" id="UINC01167418">
    <property type="protein sequence ID" value="SVD69922.1"/>
    <property type="molecule type" value="Genomic_DNA"/>
</dbReference>
<sequence>VPSGQNVFAGWEILDGESALRIGNCEEGMLHYENKRAHP</sequence>
<feature type="non-terminal residue" evidence="1">
    <location>
        <position position="39"/>
    </location>
</feature>
<gene>
    <name evidence="1" type="ORF">METZ01_LOCUS422776</name>
</gene>
<proteinExistence type="predicted"/>
<protein>
    <submittedName>
        <fullName evidence="1">Uncharacterized protein</fullName>
    </submittedName>
</protein>
<organism evidence="1">
    <name type="scientific">marine metagenome</name>
    <dbReference type="NCBI Taxonomy" id="408172"/>
    <lineage>
        <taxon>unclassified sequences</taxon>
        <taxon>metagenomes</taxon>
        <taxon>ecological metagenomes</taxon>
    </lineage>
</organism>
<name>A0A382XFT9_9ZZZZ</name>
<accession>A0A382XFT9</accession>
<dbReference type="AlphaFoldDB" id="A0A382XFT9"/>
<evidence type="ECO:0000313" key="1">
    <source>
        <dbReference type="EMBL" id="SVD69922.1"/>
    </source>
</evidence>
<reference evidence="1" key="1">
    <citation type="submission" date="2018-05" db="EMBL/GenBank/DDBJ databases">
        <authorList>
            <person name="Lanie J.A."/>
            <person name="Ng W.-L."/>
            <person name="Kazmierczak K.M."/>
            <person name="Andrzejewski T.M."/>
            <person name="Davidsen T.M."/>
            <person name="Wayne K.J."/>
            <person name="Tettelin H."/>
            <person name="Glass J.I."/>
            <person name="Rusch D."/>
            <person name="Podicherti R."/>
            <person name="Tsui H.-C.T."/>
            <person name="Winkler M.E."/>
        </authorList>
    </citation>
    <scope>NUCLEOTIDE SEQUENCE</scope>
</reference>
<feature type="non-terminal residue" evidence="1">
    <location>
        <position position="1"/>
    </location>
</feature>